<dbReference type="CDD" id="cd00408">
    <property type="entry name" value="DHDPS-like"/>
    <property type="match status" value="1"/>
</dbReference>
<dbReference type="InterPro" id="IPR013785">
    <property type="entry name" value="Aldolase_TIM"/>
</dbReference>
<dbReference type="PRINTS" id="PR00146">
    <property type="entry name" value="DHPICSNTHASE"/>
</dbReference>
<keyword evidence="2 3" id="KW-0456">Lyase</keyword>
<name>A0ABQ2T554_STRBA</name>
<dbReference type="PANTHER" id="PTHR12128">
    <property type="entry name" value="DIHYDRODIPICOLINATE SYNTHASE"/>
    <property type="match status" value="1"/>
</dbReference>
<dbReference type="RefSeq" id="WP_199888170.1">
    <property type="nucleotide sequence ID" value="NZ_BMSZ01000006.1"/>
</dbReference>
<evidence type="ECO:0000256" key="2">
    <source>
        <dbReference type="ARBA" id="ARBA00023239"/>
    </source>
</evidence>
<dbReference type="SUPFAM" id="SSF51569">
    <property type="entry name" value="Aldolase"/>
    <property type="match status" value="1"/>
</dbReference>
<sequence length="297" mass="31397">MFHGLSAFPLTPTTEQRIDTAAYTALVTRLAATGVDSIGALGSTGSYAYLTREQRAHAAQIAVEAAGGVPVIVGIGALRTSHVLQLAEDAQKAGASALLLAPMTYQPLTEDEVFGLYEDVTRELSVPLCVYDNPATTHVHFTDELHGRIAQLPNVASIKIPSVPDDPSASELRVDALRALIPDTVTIGISGDWMAARGLTAGCDVWYSVIGGTFPQTALALTRAAQAGHALKATELSEGLEPLWALFRQHGSLRVMSAAASHLGLTEATNLPRPLRALDETARRRVAAALDALQLTF</sequence>
<dbReference type="Proteomes" id="UP000659767">
    <property type="component" value="Unassembled WGS sequence"/>
</dbReference>
<dbReference type="InterPro" id="IPR002220">
    <property type="entry name" value="DapA-like"/>
</dbReference>
<dbReference type="EMBL" id="BMSZ01000006">
    <property type="protein sequence ID" value="GGS50141.1"/>
    <property type="molecule type" value="Genomic_DNA"/>
</dbReference>
<dbReference type="PANTHER" id="PTHR12128:SF66">
    <property type="entry name" value="4-HYDROXY-2-OXOGLUTARATE ALDOLASE, MITOCHONDRIAL"/>
    <property type="match status" value="1"/>
</dbReference>
<evidence type="ECO:0000256" key="3">
    <source>
        <dbReference type="PIRNR" id="PIRNR001365"/>
    </source>
</evidence>
<protein>
    <submittedName>
        <fullName evidence="4">Dihydrodipicolinate synthase family protein</fullName>
    </submittedName>
</protein>
<dbReference type="PIRSF" id="PIRSF001365">
    <property type="entry name" value="DHDPS"/>
    <property type="match status" value="1"/>
</dbReference>
<evidence type="ECO:0000313" key="5">
    <source>
        <dbReference type="Proteomes" id="UP000659767"/>
    </source>
</evidence>
<evidence type="ECO:0000256" key="1">
    <source>
        <dbReference type="ARBA" id="ARBA00007592"/>
    </source>
</evidence>
<reference evidence="5" key="1">
    <citation type="journal article" date="2019" name="Int. J. Syst. Evol. Microbiol.">
        <title>The Global Catalogue of Microorganisms (GCM) 10K type strain sequencing project: providing services to taxonomists for standard genome sequencing and annotation.</title>
        <authorList>
            <consortium name="The Broad Institute Genomics Platform"/>
            <consortium name="The Broad Institute Genome Sequencing Center for Infectious Disease"/>
            <person name="Wu L."/>
            <person name="Ma J."/>
        </authorList>
    </citation>
    <scope>NUCLEOTIDE SEQUENCE [LARGE SCALE GENOMIC DNA]</scope>
    <source>
        <strain evidence="5">JCM 4350</strain>
    </source>
</reference>
<comment type="similarity">
    <text evidence="1 3">Belongs to the DapA family.</text>
</comment>
<organism evidence="4 5">
    <name type="scientific">Streptomyces badius</name>
    <dbReference type="NCBI Taxonomy" id="1941"/>
    <lineage>
        <taxon>Bacteria</taxon>
        <taxon>Bacillati</taxon>
        <taxon>Actinomycetota</taxon>
        <taxon>Actinomycetes</taxon>
        <taxon>Kitasatosporales</taxon>
        <taxon>Streptomycetaceae</taxon>
        <taxon>Streptomyces</taxon>
    </lineage>
</organism>
<proteinExistence type="inferred from homology"/>
<dbReference type="Pfam" id="PF00701">
    <property type="entry name" value="DHDPS"/>
    <property type="match status" value="1"/>
</dbReference>
<evidence type="ECO:0000313" key="4">
    <source>
        <dbReference type="EMBL" id="GGS50141.1"/>
    </source>
</evidence>
<gene>
    <name evidence="4" type="ORF">GCM10010253_25620</name>
</gene>
<comment type="caution">
    <text evidence="4">The sequence shown here is derived from an EMBL/GenBank/DDBJ whole genome shotgun (WGS) entry which is preliminary data.</text>
</comment>
<accession>A0ABQ2T554</accession>
<keyword evidence="5" id="KW-1185">Reference proteome</keyword>
<dbReference type="SMART" id="SM01130">
    <property type="entry name" value="DHDPS"/>
    <property type="match status" value="1"/>
</dbReference>
<dbReference type="Gene3D" id="3.20.20.70">
    <property type="entry name" value="Aldolase class I"/>
    <property type="match status" value="1"/>
</dbReference>